<name>A0A8S5S284_9CAUD</name>
<protein>
    <submittedName>
        <fullName evidence="1">Uncharacterized protein</fullName>
    </submittedName>
</protein>
<accession>A0A8S5S284</accession>
<sequence length="141" mass="16724">MDFKNLTKESLPKEFQERIERFNRLFIEAGNGTFEENDLFDYEMACIKQALSFSEFFKEMSLEECKAFYEKYPSLFELIEAIKDKLPYYDKGHSGNSMSMSWMLYRCYKEKPELVPYMHGCLAQLVGDEGYHDNRSDVPKL</sequence>
<evidence type="ECO:0000313" key="1">
    <source>
        <dbReference type="EMBL" id="DAF44786.1"/>
    </source>
</evidence>
<reference evidence="1" key="1">
    <citation type="journal article" date="2021" name="Proc. Natl. Acad. Sci. U.S.A.">
        <title>A Catalog of Tens of Thousands of Viruses from Human Metagenomes Reveals Hidden Associations with Chronic Diseases.</title>
        <authorList>
            <person name="Tisza M.J."/>
            <person name="Buck C.B."/>
        </authorList>
    </citation>
    <scope>NUCLEOTIDE SEQUENCE</scope>
    <source>
        <strain evidence="1">Ct8Lf7</strain>
    </source>
</reference>
<dbReference type="EMBL" id="BK032511">
    <property type="protein sequence ID" value="DAF44786.1"/>
    <property type="molecule type" value="Genomic_DNA"/>
</dbReference>
<proteinExistence type="predicted"/>
<organism evidence="1">
    <name type="scientific">Podoviridae sp. ct8Lf7</name>
    <dbReference type="NCBI Taxonomy" id="2827723"/>
    <lineage>
        <taxon>Viruses</taxon>
        <taxon>Duplodnaviria</taxon>
        <taxon>Heunggongvirae</taxon>
        <taxon>Uroviricota</taxon>
        <taxon>Caudoviricetes</taxon>
    </lineage>
</organism>